<dbReference type="InterPro" id="IPR017850">
    <property type="entry name" value="Alkaline_phosphatase_core_sf"/>
</dbReference>
<sequence length="458" mass="49436">MSARTTSFASAAPHLIPRRGFLRIGALGLGGLTLPNLLRAEAAAGVRSPHKSVILIYLVGGPPHQDMFDLKPNAPKEIAGPWKPIPTNVNGIQICEALPHLAKIMDKLVVVRSLVGNQADHDAIQVYNGFDPKKPTPAGGWPQFGSAVAKLQGPADPAVPPFVSLCYTCTHGPYNEPGPGFLGPALTPFRAMGPTRDDMILRGVTVNQLADRKSLLKKFDDMRRDRDSSGDLKAMDSFTEQAFGLLTSSRMAEALDLSKEPLRVVERYGTGDPKVFMDANGAPRVPQSLLMARRLIEAGARVVTLNYSKWDWHGGMNAEGRANNSIFLREQEDFPPFDKCVSALVEDLHDRGLDKDCTVIVMGEFGRTPKISAQVGRDHWPAVNCALMAGGGMKTGQVIGSTDRIAGEAASRPVTFGELFATLYHNLGIDADKATLADLTGRPQYLVEGSAQPIKELI</sequence>
<dbReference type="Proteomes" id="UP000464178">
    <property type="component" value="Chromosome"/>
</dbReference>
<dbReference type="PANTHER" id="PTHR43737">
    <property type="entry name" value="BLL7424 PROTEIN"/>
    <property type="match status" value="1"/>
</dbReference>
<dbReference type="PROSITE" id="PS51318">
    <property type="entry name" value="TAT"/>
    <property type="match status" value="1"/>
</dbReference>
<organism evidence="1 2">
    <name type="scientific">Gemmata massiliana</name>
    <dbReference type="NCBI Taxonomy" id="1210884"/>
    <lineage>
        <taxon>Bacteria</taxon>
        <taxon>Pseudomonadati</taxon>
        <taxon>Planctomycetota</taxon>
        <taxon>Planctomycetia</taxon>
        <taxon>Gemmatales</taxon>
        <taxon>Gemmataceae</taxon>
        <taxon>Gemmata</taxon>
    </lineage>
</organism>
<evidence type="ECO:0000313" key="1">
    <source>
        <dbReference type="EMBL" id="VTR98338.1"/>
    </source>
</evidence>
<dbReference type="SUPFAM" id="SSF53649">
    <property type="entry name" value="Alkaline phosphatase-like"/>
    <property type="match status" value="1"/>
</dbReference>
<evidence type="ECO:0000313" key="2">
    <source>
        <dbReference type="Proteomes" id="UP000464178"/>
    </source>
</evidence>
<name>A0A6P2DCC9_9BACT</name>
<dbReference type="AlphaFoldDB" id="A0A6P2DCC9"/>
<reference evidence="1 2" key="1">
    <citation type="submission" date="2019-05" db="EMBL/GenBank/DDBJ databases">
        <authorList>
            <consortium name="Science for Life Laboratories"/>
        </authorList>
    </citation>
    <scope>NUCLEOTIDE SEQUENCE [LARGE SCALE GENOMIC DNA]</scope>
    <source>
        <strain evidence="1">Soil9</strain>
    </source>
</reference>
<dbReference type="KEGG" id="gms:SOIL9_03080"/>
<dbReference type="Pfam" id="PF07394">
    <property type="entry name" value="DUF1501"/>
    <property type="match status" value="1"/>
</dbReference>
<dbReference type="PANTHER" id="PTHR43737:SF1">
    <property type="entry name" value="DUF1501 DOMAIN-CONTAINING PROTEIN"/>
    <property type="match status" value="1"/>
</dbReference>
<dbReference type="InterPro" id="IPR006311">
    <property type="entry name" value="TAT_signal"/>
</dbReference>
<dbReference type="EMBL" id="LR593886">
    <property type="protein sequence ID" value="VTR98338.1"/>
    <property type="molecule type" value="Genomic_DNA"/>
</dbReference>
<gene>
    <name evidence="1" type="ORF">SOIL9_03080</name>
</gene>
<accession>A0A6P2DCC9</accession>
<dbReference type="InterPro" id="IPR010869">
    <property type="entry name" value="DUF1501"/>
</dbReference>
<protein>
    <recommendedName>
        <fullName evidence="3">DUF1501 domain-containing protein</fullName>
    </recommendedName>
</protein>
<proteinExistence type="predicted"/>
<keyword evidence="2" id="KW-1185">Reference proteome</keyword>
<dbReference type="RefSeq" id="WP_162671563.1">
    <property type="nucleotide sequence ID" value="NZ_LR593886.1"/>
</dbReference>
<evidence type="ECO:0008006" key="3">
    <source>
        <dbReference type="Google" id="ProtNLM"/>
    </source>
</evidence>